<dbReference type="Gene3D" id="3.20.20.80">
    <property type="entry name" value="Glycosidases"/>
    <property type="match status" value="1"/>
</dbReference>
<protein>
    <submittedName>
        <fullName evidence="3">Glycoside hydrolase family 1 protein</fullName>
        <ecNumber evidence="3">3.2.1.-</ecNumber>
    </submittedName>
</protein>
<dbReference type="EMBL" id="JBHSGD010000004">
    <property type="protein sequence ID" value="MFC4651905.1"/>
    <property type="molecule type" value="Genomic_DNA"/>
</dbReference>
<keyword evidence="4" id="KW-1185">Reference proteome</keyword>
<dbReference type="GO" id="GO:0016798">
    <property type="term" value="F:hydrolase activity, acting on glycosyl bonds"/>
    <property type="evidence" value="ECO:0007669"/>
    <property type="project" value="UniProtKB-KW"/>
</dbReference>
<dbReference type="PANTHER" id="PTHR10353:SF122">
    <property type="entry name" value="6-PHOSPHO-BETA-GLUCOSIDASE ASCB-RELATED"/>
    <property type="match status" value="1"/>
</dbReference>
<evidence type="ECO:0000256" key="1">
    <source>
        <dbReference type="ARBA" id="ARBA00023295"/>
    </source>
</evidence>
<dbReference type="PROSITE" id="PS00653">
    <property type="entry name" value="GLYCOSYL_HYDROL_F1_2"/>
    <property type="match status" value="1"/>
</dbReference>
<gene>
    <name evidence="3" type="ORF">ACFO26_03205</name>
</gene>
<evidence type="ECO:0000313" key="3">
    <source>
        <dbReference type="EMBL" id="MFC4651905.1"/>
    </source>
</evidence>
<dbReference type="Proteomes" id="UP001595987">
    <property type="component" value="Unassembled WGS sequence"/>
</dbReference>
<dbReference type="RefSeq" id="WP_213533781.1">
    <property type="nucleotide sequence ID" value="NZ_BOVQ01000002.1"/>
</dbReference>
<dbReference type="InterPro" id="IPR033132">
    <property type="entry name" value="GH_1_N_CS"/>
</dbReference>
<proteinExistence type="inferred from homology"/>
<accession>A0ABV9JEI7</accession>
<evidence type="ECO:0000256" key="2">
    <source>
        <dbReference type="RuleBase" id="RU003690"/>
    </source>
</evidence>
<dbReference type="SUPFAM" id="SSF51445">
    <property type="entry name" value="(Trans)glycosidases"/>
    <property type="match status" value="1"/>
</dbReference>
<organism evidence="3 4">
    <name type="scientific">Lactococcus nasutitermitis</name>
    <dbReference type="NCBI Taxonomy" id="1652957"/>
    <lineage>
        <taxon>Bacteria</taxon>
        <taxon>Bacillati</taxon>
        <taxon>Bacillota</taxon>
        <taxon>Bacilli</taxon>
        <taxon>Lactobacillales</taxon>
        <taxon>Streptococcaceae</taxon>
        <taxon>Lactococcus</taxon>
    </lineage>
</organism>
<comment type="similarity">
    <text evidence="2">Belongs to the glycosyl hydrolase 1 family.</text>
</comment>
<name>A0ABV9JEI7_9LACT</name>
<reference evidence="4" key="1">
    <citation type="journal article" date="2019" name="Int. J. Syst. Evol. Microbiol.">
        <title>The Global Catalogue of Microorganisms (GCM) 10K type strain sequencing project: providing services to taxonomists for standard genome sequencing and annotation.</title>
        <authorList>
            <consortium name="The Broad Institute Genomics Platform"/>
            <consortium name="The Broad Institute Genome Sequencing Center for Infectious Disease"/>
            <person name="Wu L."/>
            <person name="Ma J."/>
        </authorList>
    </citation>
    <scope>NUCLEOTIDE SEQUENCE [LARGE SCALE GENOMIC DNA]</scope>
    <source>
        <strain evidence="4">CCUG 63287</strain>
    </source>
</reference>
<keyword evidence="1 3" id="KW-0326">Glycosidase</keyword>
<comment type="caution">
    <text evidence="3">The sequence shown here is derived from an EMBL/GenBank/DDBJ whole genome shotgun (WGS) entry which is preliminary data.</text>
</comment>
<dbReference type="PANTHER" id="PTHR10353">
    <property type="entry name" value="GLYCOSYL HYDROLASE"/>
    <property type="match status" value="1"/>
</dbReference>
<dbReference type="EC" id="3.2.1.-" evidence="3"/>
<dbReference type="Pfam" id="PF00232">
    <property type="entry name" value="Glyco_hydro_1"/>
    <property type="match status" value="1"/>
</dbReference>
<dbReference type="InterPro" id="IPR001360">
    <property type="entry name" value="Glyco_hydro_1"/>
</dbReference>
<keyword evidence="3" id="KW-0378">Hydrolase</keyword>
<dbReference type="PRINTS" id="PR00131">
    <property type="entry name" value="GLHYDRLASE1"/>
</dbReference>
<evidence type="ECO:0000313" key="4">
    <source>
        <dbReference type="Proteomes" id="UP001595987"/>
    </source>
</evidence>
<sequence>MKKYQAEFPKNFLWGGAIAANQAEGAYLTDGKGEDLSDIWQHGVQGGADRPTLLNAYYPNREAIDFYHRYKEDIVYFKEMGFNCFRTSINWSRIFPNGDDAEPNEAGLVFYDNLINELCENGMTPIITISHYETPMNLIEKYGSWRNRKLIDFYLRFCETIFKRYGDRVKYWMTFNEINNMRRMAPTTGGIFFEEGENKLKTMYQASHNMFVAASLAIKLGREIMPEAKIGCMMSESNVYPNSCKPEDIFETVQVRQSSLFYSDVMVRGTYPNYVYRIWDEFDAKPNIYQGDEEILKAYTADFIGFSYYRTTTHVAGDTFYGDTGGDAGVDNPYLETSPWGWQIDPEGFRYTFNELYDRYQVPLMCVENGLGMHDKVEKDGSIHDPYRSDYLIRHVAAMKEALRDGIEILGYTWWGPIDIVSVGTGEMEKRYGFVYVDRDNAGNGSLERRKKDSFATYKAIIADNAVHIEEMLKKWRKFKND</sequence>
<dbReference type="InterPro" id="IPR017853">
    <property type="entry name" value="GH"/>
</dbReference>